<dbReference type="OrthoDB" id="176168at2"/>
<dbReference type="Proteomes" id="UP000321532">
    <property type="component" value="Unassembled WGS sequence"/>
</dbReference>
<evidence type="ECO:0000259" key="5">
    <source>
        <dbReference type="Pfam" id="PF13802"/>
    </source>
</evidence>
<dbReference type="InterPro" id="IPR033403">
    <property type="entry name" value="DUF5110"/>
</dbReference>
<dbReference type="SUPFAM" id="SSF51445">
    <property type="entry name" value="(Trans)glycosidases"/>
    <property type="match status" value="1"/>
</dbReference>
<dbReference type="EMBL" id="BJYS01000031">
    <property type="protein sequence ID" value="GEO06091.1"/>
    <property type="molecule type" value="Genomic_DNA"/>
</dbReference>
<feature type="domain" description="Glycoside hydrolase family 31 N-terminal" evidence="5">
    <location>
        <begin position="49"/>
        <end position="217"/>
    </location>
</feature>
<dbReference type="CDD" id="cd06589">
    <property type="entry name" value="GH31"/>
    <property type="match status" value="1"/>
</dbReference>
<accession>A0A512B2A4</accession>
<dbReference type="PANTHER" id="PTHR43863">
    <property type="entry name" value="HYDROLASE, PUTATIVE (AFU_ORTHOLOGUE AFUA_1G03140)-RELATED"/>
    <property type="match status" value="1"/>
</dbReference>
<dbReference type="PANTHER" id="PTHR43863:SF2">
    <property type="entry name" value="MALTASE-GLUCOAMYLASE"/>
    <property type="match status" value="1"/>
</dbReference>
<evidence type="ECO:0000259" key="4">
    <source>
        <dbReference type="Pfam" id="PF01055"/>
    </source>
</evidence>
<dbReference type="Pfam" id="PF13802">
    <property type="entry name" value="Gal_mutarotas_2"/>
    <property type="match status" value="1"/>
</dbReference>
<comment type="similarity">
    <text evidence="1 2">Belongs to the glycosyl hydrolase 31 family.</text>
</comment>
<gene>
    <name evidence="8" type="ORF">AAE02nite_37550</name>
</gene>
<feature type="domain" description="DUF5110" evidence="6">
    <location>
        <begin position="696"/>
        <end position="762"/>
    </location>
</feature>
<dbReference type="Pfam" id="PF21365">
    <property type="entry name" value="Glyco_hydro_31_3rd"/>
    <property type="match status" value="1"/>
</dbReference>
<keyword evidence="2" id="KW-0326">Glycosidase</keyword>
<dbReference type="Gene3D" id="3.20.20.80">
    <property type="entry name" value="Glycosidases"/>
    <property type="match status" value="1"/>
</dbReference>
<dbReference type="Pfam" id="PF01055">
    <property type="entry name" value="Glyco_hydro_31_2nd"/>
    <property type="match status" value="1"/>
</dbReference>
<dbReference type="GO" id="GO:0030246">
    <property type="term" value="F:carbohydrate binding"/>
    <property type="evidence" value="ECO:0007669"/>
    <property type="project" value="InterPro"/>
</dbReference>
<evidence type="ECO:0000256" key="2">
    <source>
        <dbReference type="RuleBase" id="RU361185"/>
    </source>
</evidence>
<protein>
    <submittedName>
        <fullName evidence="8">Alpha-glucosidase</fullName>
    </submittedName>
</protein>
<feature type="domain" description="Glycoside hydrolase family 31 TIM barrel" evidence="4">
    <location>
        <begin position="260"/>
        <end position="584"/>
    </location>
</feature>
<dbReference type="InterPro" id="IPR011013">
    <property type="entry name" value="Gal_mutarotase_sf_dom"/>
</dbReference>
<dbReference type="AlphaFoldDB" id="A0A512B2A4"/>
<dbReference type="Pfam" id="PF17137">
    <property type="entry name" value="DUF5110"/>
    <property type="match status" value="1"/>
</dbReference>
<evidence type="ECO:0000313" key="9">
    <source>
        <dbReference type="Proteomes" id="UP000321532"/>
    </source>
</evidence>
<dbReference type="RefSeq" id="WP_146901428.1">
    <property type="nucleotide sequence ID" value="NZ_BJYS01000031.1"/>
</dbReference>
<dbReference type="InterPro" id="IPR025887">
    <property type="entry name" value="Glyco_hydro_31_N_dom"/>
</dbReference>
<name>A0A512B2A4_9BACT</name>
<reference evidence="8 9" key="1">
    <citation type="submission" date="2019-07" db="EMBL/GenBank/DDBJ databases">
        <title>Whole genome shotgun sequence of Adhaeribacter aerolatus NBRC 106133.</title>
        <authorList>
            <person name="Hosoyama A."/>
            <person name="Uohara A."/>
            <person name="Ohji S."/>
            <person name="Ichikawa N."/>
        </authorList>
    </citation>
    <scope>NUCLEOTIDE SEQUENCE [LARGE SCALE GENOMIC DNA]</scope>
    <source>
        <strain evidence="8 9">NBRC 106133</strain>
    </source>
</reference>
<evidence type="ECO:0000313" key="8">
    <source>
        <dbReference type="EMBL" id="GEO06091.1"/>
    </source>
</evidence>
<organism evidence="8 9">
    <name type="scientific">Adhaeribacter aerolatus</name>
    <dbReference type="NCBI Taxonomy" id="670289"/>
    <lineage>
        <taxon>Bacteria</taxon>
        <taxon>Pseudomonadati</taxon>
        <taxon>Bacteroidota</taxon>
        <taxon>Cytophagia</taxon>
        <taxon>Cytophagales</taxon>
        <taxon>Hymenobacteraceae</taxon>
        <taxon>Adhaeribacter</taxon>
    </lineage>
</organism>
<keyword evidence="3" id="KW-0732">Signal</keyword>
<dbReference type="SUPFAM" id="SSF51011">
    <property type="entry name" value="Glycosyl hydrolase domain"/>
    <property type="match status" value="1"/>
</dbReference>
<dbReference type="InterPro" id="IPR051816">
    <property type="entry name" value="Glycosyl_Hydrolase_31"/>
</dbReference>
<comment type="caution">
    <text evidence="8">The sequence shown here is derived from an EMBL/GenBank/DDBJ whole genome shotgun (WGS) entry which is preliminary data.</text>
</comment>
<evidence type="ECO:0000259" key="7">
    <source>
        <dbReference type="Pfam" id="PF21365"/>
    </source>
</evidence>
<proteinExistence type="inferred from homology"/>
<evidence type="ECO:0000256" key="1">
    <source>
        <dbReference type="ARBA" id="ARBA00007806"/>
    </source>
</evidence>
<dbReference type="InterPro" id="IPR000322">
    <property type="entry name" value="Glyco_hydro_31_TIM"/>
</dbReference>
<feature type="domain" description="Glycosyl hydrolase family 31 C-terminal" evidence="7">
    <location>
        <begin position="593"/>
        <end position="679"/>
    </location>
</feature>
<evidence type="ECO:0000259" key="6">
    <source>
        <dbReference type="Pfam" id="PF17137"/>
    </source>
</evidence>
<dbReference type="Gene3D" id="2.60.40.1760">
    <property type="entry name" value="glycosyl hydrolase (family 31)"/>
    <property type="match status" value="1"/>
</dbReference>
<feature type="signal peptide" evidence="3">
    <location>
        <begin position="1"/>
        <end position="22"/>
    </location>
</feature>
<keyword evidence="9" id="KW-1185">Reference proteome</keyword>
<dbReference type="GO" id="GO:0005975">
    <property type="term" value="P:carbohydrate metabolic process"/>
    <property type="evidence" value="ECO:0007669"/>
    <property type="project" value="InterPro"/>
</dbReference>
<dbReference type="SUPFAM" id="SSF74650">
    <property type="entry name" value="Galactose mutarotase-like"/>
    <property type="match status" value="1"/>
</dbReference>
<dbReference type="GO" id="GO:0004553">
    <property type="term" value="F:hydrolase activity, hydrolyzing O-glycosyl compounds"/>
    <property type="evidence" value="ECO:0007669"/>
    <property type="project" value="InterPro"/>
</dbReference>
<keyword evidence="2" id="KW-0378">Hydrolase</keyword>
<dbReference type="CDD" id="cd14752">
    <property type="entry name" value="GH31_N"/>
    <property type="match status" value="1"/>
</dbReference>
<dbReference type="InterPro" id="IPR048395">
    <property type="entry name" value="Glyco_hydro_31_C"/>
</dbReference>
<evidence type="ECO:0000256" key="3">
    <source>
        <dbReference type="SAM" id="SignalP"/>
    </source>
</evidence>
<feature type="chain" id="PRO_5022204664" evidence="3">
    <location>
        <begin position="23"/>
        <end position="821"/>
    </location>
</feature>
<dbReference type="InterPro" id="IPR013780">
    <property type="entry name" value="Glyco_hydro_b"/>
</dbReference>
<sequence length="821" mass="93505">MLRTLFTILVLLIFLPAFSALAQTNAGNYQSGYERKGNDLFFSLTNADIKIEFCTPEMFRVRTSWTRGFAENEPYMVIKYRWATVPMQVTEQKDHFQVNTPKLNIKITKAPFKIEVYSATGELINADAQEGVTLNGQTVTGVKTLAPGEHFFGFGERMDFLDQRGKQLNLNVGRGKGLPHHVGAYNILEANYSPVPFFMSTQGYGIFFHTAYPSDWDMGHANPETYSFAAEGGELDYYFIYGPQFPQLLDSYTSLTGKAPLLPMFALGLHVGTYSGGTWGYEELTSDEYVVELGRKFRDLGIPADVLHLDSTWRIFGKVGGKGATSFEWRDTFKNPAAMFKSLYGMNYKMVGLHLRPRFDNGEKLNLLDQAREQGFVYPEADSSAGEFVNFFDRKAVDWWWQNGVKRIADLGAMFLKTDEGSAFGAPANESDKVGPTGEDIKWKHNIFPLVYAKAPYEKFQQYNKMRGMNHTREGYAGIQRYPFIFAGDWPSEWQYFAPVIKAGLNIGLSGVGYWAHCMGGFEHVADPELYIRWCQFGLLSPIAHLFGMEHPQYKEPWNYGEDALRNFKKYDLLRYRLIPYLYSTAYQNHTTGMPLMRALVLNHQNDPNVYDIADQYYLGDNLLVNPVTTKGAKTRTVYLPEGTWFDYWTGQKYTGKKYVHVLTPLDTIPIFAKGGAIIPMQPEMKYIGEKPVSTITLDVFPHGSSAFELYEDDGRSLNYQRDQQAITRITSDLSDSLFTLNISKPKGRYKPSRHNYMAKIHLDTDRVPVAINENGRKVPPFNNLASLGKRGGWYYNKTYRILWVKTNRTNNADIKLTVAL</sequence>
<dbReference type="Gene3D" id="2.60.40.1180">
    <property type="entry name" value="Golgi alpha-mannosidase II"/>
    <property type="match status" value="2"/>
</dbReference>
<dbReference type="InterPro" id="IPR017853">
    <property type="entry name" value="GH"/>
</dbReference>